<reference evidence="4 7" key="2">
    <citation type="submission" date="2021-01" db="EMBL/GenBank/DDBJ databases">
        <title>Whole genome shotgun sequence of Actinoplanes lobatus NBRC 12513.</title>
        <authorList>
            <person name="Komaki H."/>
            <person name="Tamura T."/>
        </authorList>
    </citation>
    <scope>NUCLEOTIDE SEQUENCE [LARGE SCALE GENOMIC DNA]</scope>
    <source>
        <strain evidence="4 7">NBRC 12513</strain>
    </source>
</reference>
<dbReference type="EMBL" id="JACHNC010000001">
    <property type="protein sequence ID" value="MBB4746112.1"/>
    <property type="molecule type" value="Genomic_DNA"/>
</dbReference>
<keyword evidence="7" id="KW-1185">Reference proteome</keyword>
<comment type="caution">
    <text evidence="5">The sequence shown here is derived from an EMBL/GenBank/DDBJ whole genome shotgun (WGS) entry which is preliminary data.</text>
</comment>
<dbReference type="InterPro" id="IPR000182">
    <property type="entry name" value="GNAT_dom"/>
</dbReference>
<evidence type="ECO:0000256" key="1">
    <source>
        <dbReference type="ARBA" id="ARBA00022679"/>
    </source>
</evidence>
<protein>
    <submittedName>
        <fullName evidence="5">GNAT superfamily N-acetyltransferase</fullName>
    </submittedName>
</protein>
<dbReference type="Proteomes" id="UP000590511">
    <property type="component" value="Unassembled WGS sequence"/>
</dbReference>
<gene>
    <name evidence="4" type="ORF">Alo02nite_42180</name>
    <name evidence="5" type="ORF">BJ964_000273</name>
</gene>
<dbReference type="PROSITE" id="PS51186">
    <property type="entry name" value="GNAT"/>
    <property type="match status" value="1"/>
</dbReference>
<dbReference type="GO" id="GO:0016747">
    <property type="term" value="F:acyltransferase activity, transferring groups other than amino-acyl groups"/>
    <property type="evidence" value="ECO:0007669"/>
    <property type="project" value="InterPro"/>
</dbReference>
<accession>A0A7W7H947</accession>
<dbReference type="EMBL" id="BOMP01000068">
    <property type="protein sequence ID" value="GIE41320.1"/>
    <property type="molecule type" value="Genomic_DNA"/>
</dbReference>
<dbReference type="Proteomes" id="UP000631312">
    <property type="component" value="Unassembled WGS sequence"/>
</dbReference>
<dbReference type="InterPro" id="IPR050832">
    <property type="entry name" value="Bact_Acetyltransf"/>
</dbReference>
<dbReference type="PANTHER" id="PTHR43877">
    <property type="entry name" value="AMINOALKYLPHOSPHONATE N-ACETYLTRANSFERASE-RELATED-RELATED"/>
    <property type="match status" value="1"/>
</dbReference>
<name>A0A7W7H947_9ACTN</name>
<evidence type="ECO:0000313" key="6">
    <source>
        <dbReference type="Proteomes" id="UP000590511"/>
    </source>
</evidence>
<organism evidence="5 6">
    <name type="scientific">Actinoplanes lobatus</name>
    <dbReference type="NCBI Taxonomy" id="113568"/>
    <lineage>
        <taxon>Bacteria</taxon>
        <taxon>Bacillati</taxon>
        <taxon>Actinomycetota</taxon>
        <taxon>Actinomycetes</taxon>
        <taxon>Micromonosporales</taxon>
        <taxon>Micromonosporaceae</taxon>
        <taxon>Actinoplanes</taxon>
    </lineage>
</organism>
<dbReference type="AlphaFoldDB" id="A0A7W7H947"/>
<evidence type="ECO:0000256" key="2">
    <source>
        <dbReference type="ARBA" id="ARBA00023315"/>
    </source>
</evidence>
<dbReference type="SUPFAM" id="SSF55729">
    <property type="entry name" value="Acyl-CoA N-acyltransferases (Nat)"/>
    <property type="match status" value="1"/>
</dbReference>
<evidence type="ECO:0000259" key="3">
    <source>
        <dbReference type="PROSITE" id="PS51186"/>
    </source>
</evidence>
<reference evidence="5 6" key="1">
    <citation type="submission" date="2020-08" db="EMBL/GenBank/DDBJ databases">
        <title>Sequencing the genomes of 1000 actinobacteria strains.</title>
        <authorList>
            <person name="Klenk H.-P."/>
        </authorList>
    </citation>
    <scope>NUCLEOTIDE SEQUENCE [LARGE SCALE GENOMIC DNA]</scope>
    <source>
        <strain evidence="5 6">DSM 43150</strain>
    </source>
</reference>
<feature type="domain" description="N-acetyltransferase" evidence="3">
    <location>
        <begin position="1"/>
        <end position="148"/>
    </location>
</feature>
<proteinExistence type="predicted"/>
<evidence type="ECO:0000313" key="5">
    <source>
        <dbReference type="EMBL" id="MBB4746112.1"/>
    </source>
</evidence>
<keyword evidence="2" id="KW-0012">Acyltransferase</keyword>
<sequence length="152" mass="16873">MIRLRQPADLERCVAVLRAVHEADGYPLNWPADPIRWLAPEIELCSWVATGTDGEVLGHVAVHRDAELSRLFVAPAARRRSLAGRLVGVAREWAAGNGRTLTLNVPEDERRTGAVAFYEATGWRHTHTAVADWTGPDGRPVRLRHYAIGPDR</sequence>
<evidence type="ECO:0000313" key="7">
    <source>
        <dbReference type="Proteomes" id="UP000631312"/>
    </source>
</evidence>
<keyword evidence="1 5" id="KW-0808">Transferase</keyword>
<dbReference type="RefSeq" id="WP_229806715.1">
    <property type="nucleotide sequence ID" value="NZ_BOMP01000068.1"/>
</dbReference>
<dbReference type="InterPro" id="IPR016181">
    <property type="entry name" value="Acyl_CoA_acyltransferase"/>
</dbReference>
<dbReference type="Gene3D" id="3.40.630.30">
    <property type="match status" value="1"/>
</dbReference>
<evidence type="ECO:0000313" key="4">
    <source>
        <dbReference type="EMBL" id="GIE41320.1"/>
    </source>
</evidence>
<dbReference type="PANTHER" id="PTHR43877:SF2">
    <property type="entry name" value="AMINOALKYLPHOSPHONATE N-ACETYLTRANSFERASE-RELATED"/>
    <property type="match status" value="1"/>
</dbReference>
<dbReference type="Pfam" id="PF00583">
    <property type="entry name" value="Acetyltransf_1"/>
    <property type="match status" value="1"/>
</dbReference>
<dbReference type="CDD" id="cd04301">
    <property type="entry name" value="NAT_SF"/>
    <property type="match status" value="1"/>
</dbReference>